<dbReference type="Proteomes" id="UP000291562">
    <property type="component" value="Chromosome"/>
</dbReference>
<reference evidence="7 8" key="1">
    <citation type="submission" date="2019-01" db="EMBL/GenBank/DDBJ databases">
        <title>Pseudolysobacter antarctica gen. nov., sp. nov., isolated from Fildes Peninsula, Antarctica.</title>
        <authorList>
            <person name="Wei Z."/>
            <person name="Peng F."/>
        </authorList>
    </citation>
    <scope>NUCLEOTIDE SEQUENCE [LARGE SCALE GENOMIC DNA]</scope>
    <source>
        <strain evidence="7 8">AQ6-296</strain>
    </source>
</reference>
<keyword evidence="3" id="KW-0731">Sigma factor</keyword>
<dbReference type="NCBIfam" id="TIGR02937">
    <property type="entry name" value="sigma70-ECF"/>
    <property type="match status" value="1"/>
</dbReference>
<evidence type="ECO:0000313" key="8">
    <source>
        <dbReference type="Proteomes" id="UP000291562"/>
    </source>
</evidence>
<gene>
    <name evidence="7" type="ORF">ELE36_00175</name>
</gene>
<feature type="domain" description="RNA polymerase sigma-70 region 2" evidence="5">
    <location>
        <begin position="30"/>
        <end position="97"/>
    </location>
</feature>
<dbReference type="InterPro" id="IPR036388">
    <property type="entry name" value="WH-like_DNA-bd_sf"/>
</dbReference>
<evidence type="ECO:0000259" key="5">
    <source>
        <dbReference type="Pfam" id="PF04542"/>
    </source>
</evidence>
<evidence type="ECO:0000313" key="7">
    <source>
        <dbReference type="EMBL" id="QBB68918.1"/>
    </source>
</evidence>
<dbReference type="OrthoDB" id="6236508at2"/>
<dbReference type="SUPFAM" id="SSF88946">
    <property type="entry name" value="Sigma2 domain of RNA polymerase sigma factors"/>
    <property type="match status" value="1"/>
</dbReference>
<dbReference type="Gene3D" id="1.10.10.10">
    <property type="entry name" value="Winged helix-like DNA-binding domain superfamily/Winged helix DNA-binding domain"/>
    <property type="match status" value="1"/>
</dbReference>
<dbReference type="EMBL" id="CP035704">
    <property type="protein sequence ID" value="QBB68918.1"/>
    <property type="molecule type" value="Genomic_DNA"/>
</dbReference>
<evidence type="ECO:0000259" key="6">
    <source>
        <dbReference type="Pfam" id="PF08281"/>
    </source>
</evidence>
<dbReference type="KEGG" id="xbc:ELE36_00175"/>
<dbReference type="GO" id="GO:0006352">
    <property type="term" value="P:DNA-templated transcription initiation"/>
    <property type="evidence" value="ECO:0007669"/>
    <property type="project" value="InterPro"/>
</dbReference>
<evidence type="ECO:0000256" key="2">
    <source>
        <dbReference type="ARBA" id="ARBA00023015"/>
    </source>
</evidence>
<dbReference type="InterPro" id="IPR013249">
    <property type="entry name" value="RNA_pol_sigma70_r4_t2"/>
</dbReference>
<sequence length="189" mass="20821">MSSNTGFAQILDLEILARALRGDMAAFADIYRLYGRACYNLALRLLGNAATAEDIVQEVFLKLMSMLRSFRGEAPFGAWLKRLTVNASIDFLRRERRLDGVDAEAILAQQAAIEPGAEQAIDVQVLLRQLSPRARAVLVLHELEGYTHKEMASLFGQTESYSKSLLARSLQRLNALVDAAAPTSSADHV</sequence>
<proteinExistence type="inferred from homology"/>
<evidence type="ECO:0000256" key="4">
    <source>
        <dbReference type="ARBA" id="ARBA00023163"/>
    </source>
</evidence>
<evidence type="ECO:0000256" key="1">
    <source>
        <dbReference type="ARBA" id="ARBA00010641"/>
    </source>
</evidence>
<keyword evidence="4" id="KW-0804">Transcription</keyword>
<protein>
    <submittedName>
        <fullName evidence="7">RNA polymerase sigma factor</fullName>
    </submittedName>
</protein>
<accession>A0A411HEK6</accession>
<dbReference type="PANTHER" id="PTHR43133:SF46">
    <property type="entry name" value="RNA POLYMERASE SIGMA-70 FACTOR ECF SUBFAMILY"/>
    <property type="match status" value="1"/>
</dbReference>
<evidence type="ECO:0000256" key="3">
    <source>
        <dbReference type="ARBA" id="ARBA00023082"/>
    </source>
</evidence>
<dbReference type="Pfam" id="PF04542">
    <property type="entry name" value="Sigma70_r2"/>
    <property type="match status" value="1"/>
</dbReference>
<dbReference type="InterPro" id="IPR013324">
    <property type="entry name" value="RNA_pol_sigma_r3/r4-like"/>
</dbReference>
<organism evidence="7 8">
    <name type="scientific">Pseudolysobacter antarcticus</name>
    <dbReference type="NCBI Taxonomy" id="2511995"/>
    <lineage>
        <taxon>Bacteria</taxon>
        <taxon>Pseudomonadati</taxon>
        <taxon>Pseudomonadota</taxon>
        <taxon>Gammaproteobacteria</taxon>
        <taxon>Lysobacterales</taxon>
        <taxon>Rhodanobacteraceae</taxon>
        <taxon>Pseudolysobacter</taxon>
    </lineage>
</organism>
<feature type="domain" description="RNA polymerase sigma factor 70 region 4 type 2" evidence="6">
    <location>
        <begin position="123"/>
        <end position="173"/>
    </location>
</feature>
<comment type="similarity">
    <text evidence="1">Belongs to the sigma-70 factor family. ECF subfamily.</text>
</comment>
<dbReference type="InterPro" id="IPR014284">
    <property type="entry name" value="RNA_pol_sigma-70_dom"/>
</dbReference>
<dbReference type="InterPro" id="IPR013325">
    <property type="entry name" value="RNA_pol_sigma_r2"/>
</dbReference>
<dbReference type="AlphaFoldDB" id="A0A411HEK6"/>
<dbReference type="RefSeq" id="WP_129831169.1">
    <property type="nucleotide sequence ID" value="NZ_CP035704.1"/>
</dbReference>
<dbReference type="InterPro" id="IPR007627">
    <property type="entry name" value="RNA_pol_sigma70_r2"/>
</dbReference>
<dbReference type="SUPFAM" id="SSF88659">
    <property type="entry name" value="Sigma3 and sigma4 domains of RNA polymerase sigma factors"/>
    <property type="match status" value="1"/>
</dbReference>
<name>A0A411HEK6_9GAMM</name>
<dbReference type="PANTHER" id="PTHR43133">
    <property type="entry name" value="RNA POLYMERASE ECF-TYPE SIGMA FACTO"/>
    <property type="match status" value="1"/>
</dbReference>
<dbReference type="Pfam" id="PF08281">
    <property type="entry name" value="Sigma70_r4_2"/>
    <property type="match status" value="1"/>
</dbReference>
<keyword evidence="8" id="KW-1185">Reference proteome</keyword>
<dbReference type="GO" id="GO:0016987">
    <property type="term" value="F:sigma factor activity"/>
    <property type="evidence" value="ECO:0007669"/>
    <property type="project" value="UniProtKB-KW"/>
</dbReference>
<keyword evidence="2" id="KW-0805">Transcription regulation</keyword>
<dbReference type="InterPro" id="IPR039425">
    <property type="entry name" value="RNA_pol_sigma-70-like"/>
</dbReference>
<dbReference type="Gene3D" id="1.10.1740.10">
    <property type="match status" value="1"/>
</dbReference>
<dbReference type="GO" id="GO:0003677">
    <property type="term" value="F:DNA binding"/>
    <property type="evidence" value="ECO:0007669"/>
    <property type="project" value="InterPro"/>
</dbReference>